<organism evidence="2 3">
    <name type="scientific">Penicillium roqueforti (strain FM164)</name>
    <dbReference type="NCBI Taxonomy" id="1365484"/>
    <lineage>
        <taxon>Eukaryota</taxon>
        <taxon>Fungi</taxon>
        <taxon>Dikarya</taxon>
        <taxon>Ascomycota</taxon>
        <taxon>Pezizomycotina</taxon>
        <taxon>Eurotiomycetes</taxon>
        <taxon>Eurotiomycetidae</taxon>
        <taxon>Eurotiales</taxon>
        <taxon>Aspergillaceae</taxon>
        <taxon>Penicillium</taxon>
    </lineage>
</organism>
<dbReference type="Proteomes" id="UP000030686">
    <property type="component" value="Unassembled WGS sequence"/>
</dbReference>
<feature type="region of interest" description="Disordered" evidence="1">
    <location>
        <begin position="56"/>
        <end position="80"/>
    </location>
</feature>
<name>W6PWG1_PENRF</name>
<gene>
    <name evidence="2" type="ORF">PROQFM164_S01g000073</name>
</gene>
<dbReference type="PANTHER" id="PTHR38115:SF1">
    <property type="entry name" value="LIPOCALIN-LIKE DOMAIN-CONTAINING PROTEIN"/>
    <property type="match status" value="1"/>
</dbReference>
<evidence type="ECO:0000313" key="2">
    <source>
        <dbReference type="EMBL" id="CDM26264.1"/>
    </source>
</evidence>
<evidence type="ECO:0000313" key="3">
    <source>
        <dbReference type="Proteomes" id="UP000030686"/>
    </source>
</evidence>
<sequence length="202" mass="22379">MAIPDSKDVPDLTGTWLLNRKLSTDPDDVFILQGVPWAVRKVLKYARLSLQIHQTTPLSAKQSTHTGGNSNGSSDLSGNLKPFTTLRMTQTVNPGGFDSEGSYSVDGSKQDISLPIFGDIQMQLKFIDKSGILDDSIRQILETASLTDKVIQELARNTSKGWEAEVIWGFEELDGRRHLTRNISTTKEEKKVIAKMVYDGPN</sequence>
<accession>W6PWG1</accession>
<dbReference type="EMBL" id="HG792015">
    <property type="protein sequence ID" value="CDM26264.1"/>
    <property type="molecule type" value="Genomic_DNA"/>
</dbReference>
<dbReference type="PANTHER" id="PTHR38115">
    <property type="entry name" value="LIPOCALIN-LIKE DOMAIN-CONTAINING PROTEIN"/>
    <property type="match status" value="1"/>
</dbReference>
<keyword evidence="3" id="KW-1185">Reference proteome</keyword>
<feature type="compositionally biased region" description="Low complexity" evidence="1">
    <location>
        <begin position="67"/>
        <end position="80"/>
    </location>
</feature>
<feature type="compositionally biased region" description="Polar residues" evidence="1">
    <location>
        <begin position="56"/>
        <end position="66"/>
    </location>
</feature>
<dbReference type="InterPro" id="IPR053037">
    <property type="entry name" value="Pericyclase_pydY-like"/>
</dbReference>
<dbReference type="OMA" id="MVYDGPN"/>
<protein>
    <submittedName>
        <fullName evidence="2">Genomic scaffold, ProqFM164S01</fullName>
    </submittedName>
</protein>
<evidence type="ECO:0000256" key="1">
    <source>
        <dbReference type="SAM" id="MobiDB-lite"/>
    </source>
</evidence>
<dbReference type="AlphaFoldDB" id="W6PWG1"/>
<dbReference type="OrthoDB" id="425354at2759"/>
<reference evidence="2" key="1">
    <citation type="journal article" date="2014" name="Nat. Commun.">
        <title>Multiple recent horizontal transfers of a large genomic region in cheese making fungi.</title>
        <authorList>
            <person name="Cheeseman K."/>
            <person name="Ropars J."/>
            <person name="Renault P."/>
            <person name="Dupont J."/>
            <person name="Gouzy J."/>
            <person name="Branca A."/>
            <person name="Abraham A.L."/>
            <person name="Ceppi M."/>
            <person name="Conseiller E."/>
            <person name="Debuchy R."/>
            <person name="Malagnac F."/>
            <person name="Goarin A."/>
            <person name="Silar P."/>
            <person name="Lacoste S."/>
            <person name="Sallet E."/>
            <person name="Bensimon A."/>
            <person name="Giraud T."/>
            <person name="Brygoo Y."/>
        </authorList>
    </citation>
    <scope>NUCLEOTIDE SEQUENCE [LARGE SCALE GENOMIC DNA]</scope>
    <source>
        <strain evidence="2">FM164</strain>
    </source>
</reference>
<proteinExistence type="predicted"/>